<feature type="domain" description="C2H2-type" evidence="2">
    <location>
        <begin position="1053"/>
        <end position="1077"/>
    </location>
</feature>
<dbReference type="SMART" id="SM00355">
    <property type="entry name" value="ZnF_C2H2"/>
    <property type="match status" value="3"/>
</dbReference>
<sequence>MAALGPLQTLQGIISTLREYFLPTSVEPVEVPVAPRNARPLSEQEVAQLRREQAKAIDKYFDEELDKKNYDEISDKNRCLQWMPDIRPTDRLWRQTRAYHAELIKTEGIAGVLDDNYEEMQKILIDPQAWSIEVQAVRDEQSREYYENIGPGGRFDGQLDNLATKLTMVHFGLPVAPMTLNNIMVLTPDWQDNEDDEEDPAPSPPRTQRIVYSEKPLEFLDSYTERSFGYQIIRRPRVSMRGGAGSFEELDLAHSSDGEWGSIVNMRGGADRRERAPLLKGFYLNLLGPSPKHKSRRTHLVQKEFLNSAHRLLGIPNDVDLHFNVDIYRQVDPRKIDKPLQISFSIASHEDFEKKWPSIEEVIGKVDHDQLSIIIEERFPGEDVPMFYEDRRRLAKEFPDDDKKTSQHSIYSYFGKKLTRPTYTAFKDTVTKLLNIDPRSDWSFLVDVHTKDRILPPLHFTRTQYRNDFLSLRDKFLIGASKETSVFVRNISGYAPSQHQVVEPPQDSQIVRLHSQQENAEGYWKVPLVLNPAIPYCLNHLQPSFVRAFLAIYGQDRPSRNPRLSTTQEGVGEHALNFGGMEVTPQTWEWVVERVKQQKNLPKPVAEPDADSDAEVAVDLSCQLTITIPPHSDMRKKPENTIYLHLIGDDYQRDVAFDRNEYQHIYSFIVERLRKVHRHSQNSKFPNGSLVAMWFSAIEREEGLPPVIMEIDDELPDAEKGNMIRTAFLGRVQTFSNIWFRPEYQVFTLHDNVQGERIWQWDTTDEQHNTSLENFRANMREMYDDWDPALDSNFVLLQTKTNRSFAVDRRTTESYWRKYIFDWLTETDIYIERRETRPFMQPDTLPWGYRHTRQIPPPPPVELNPIPVAPVAEASQKPRINKTRLIAPVAEKSITPKWETWMTDQHRKDALQRRSYIQDQSVIEPGLDPSAPTYGPSKELTLGVSLSTPVVYTQRLTPTDILNLVEENQKLRNGLLERSHNCLICSVTMAGYEHTEIQRHYGQHLVQLQKEGQCPLCERESWSIMTMEQKKEHLETHQVETDTEMIRNFWNGIECPVCDGKLSGFTAEQVLRHMADHIPGIVEFCDKCGLRTAICNHAELVHHRYVCLDQPDRGPLDLKPSFCGDCGQNRTAEDEEERGQHVINCTAKNRRVQDKKFCTKCGIDKSAWSNDETTTHDEHCTSPQGFPNAFCLRCGTRLLGATDAQLDDHRVYCSIRTKEPENLRQRVEELQARTATLNRIAAKNAATLSWITQRENELVESERALAERESRRPMDERLAYAEDRSSLGACPWSRKGCKYHTINQTRRQIFQHMATHFDTNQSKSLPFTCPFPGCSKQIAVPGSDPEDNLLVVDHYRHRDYHGIADVHGVSKGRDPKELKKLVDHFQKANAMNSRTRLRNTTPLPGLGQGQVTGEAGAGGVGAGGFGAGLGGGGGFRFQHSGSDRLETGYAYHPSYLPSDDDLQQSIEADHVHYDDEDENLFQPGDYEPPSETESDPGVGIEISQPTPTRRHRSFAAPLDSYDKPYSAYTPKSISQPPPLPYSPTKRKASAALPEEDLYPPSNRTTRQRIAIQTPSPEIEAPPVRRSSRQDRRRKSMHGVVQDGDAGETRDAKPQDWKNLMSGYEAKTSSRVKQYDSSDDEDYEQGPVHFNGHEEGGGKGEGENESSEQFISTSDSVSKRSPSPVRKVRRYRTRSGG</sequence>
<accession>A0A4Z1KAQ9</accession>
<organism evidence="3 4">
    <name type="scientific">Botrytis porri</name>
    <dbReference type="NCBI Taxonomy" id="87229"/>
    <lineage>
        <taxon>Eukaryota</taxon>
        <taxon>Fungi</taxon>
        <taxon>Dikarya</taxon>
        <taxon>Ascomycota</taxon>
        <taxon>Pezizomycotina</taxon>
        <taxon>Leotiomycetes</taxon>
        <taxon>Helotiales</taxon>
        <taxon>Sclerotiniaceae</taxon>
        <taxon>Botrytis</taxon>
    </lineage>
</organism>
<evidence type="ECO:0000313" key="4">
    <source>
        <dbReference type="Proteomes" id="UP000297280"/>
    </source>
</evidence>
<dbReference type="STRING" id="87229.A0A4Z1KAQ9"/>
<proteinExistence type="predicted"/>
<protein>
    <recommendedName>
        <fullName evidence="2">C2H2-type domain-containing protein</fullName>
    </recommendedName>
</protein>
<feature type="compositionally biased region" description="Basic residues" evidence="1">
    <location>
        <begin position="1685"/>
        <end position="1696"/>
    </location>
</feature>
<evidence type="ECO:0000313" key="3">
    <source>
        <dbReference type="EMBL" id="TGO81250.1"/>
    </source>
</evidence>
<evidence type="ECO:0000259" key="2">
    <source>
        <dbReference type="SMART" id="SM00355"/>
    </source>
</evidence>
<dbReference type="InterPro" id="IPR013087">
    <property type="entry name" value="Znf_C2H2_type"/>
</dbReference>
<reference evidence="3 4" key="1">
    <citation type="submission" date="2017-12" db="EMBL/GenBank/DDBJ databases">
        <title>Comparative genomics of Botrytis spp.</title>
        <authorList>
            <person name="Valero-Jimenez C.A."/>
            <person name="Tapia P."/>
            <person name="Veloso J."/>
            <person name="Silva-Moreno E."/>
            <person name="Staats M."/>
            <person name="Valdes J.H."/>
            <person name="Van Kan J.A.L."/>
        </authorList>
    </citation>
    <scope>NUCLEOTIDE SEQUENCE [LARGE SCALE GENOMIC DNA]</scope>
    <source>
        <strain evidence="3 4">MUCL3349</strain>
    </source>
</reference>
<feature type="compositionally biased region" description="Polar residues" evidence="1">
    <location>
        <begin position="1668"/>
        <end position="1680"/>
    </location>
</feature>
<comment type="caution">
    <text evidence="3">The sequence shown here is derived from an EMBL/GenBank/DDBJ whole genome shotgun (WGS) entry which is preliminary data.</text>
</comment>
<feature type="domain" description="C2H2-type" evidence="2">
    <location>
        <begin position="980"/>
        <end position="1004"/>
    </location>
</feature>
<feature type="compositionally biased region" description="Basic and acidic residues" evidence="1">
    <location>
        <begin position="1606"/>
        <end position="1615"/>
    </location>
</feature>
<dbReference type="Proteomes" id="UP000297280">
    <property type="component" value="Unassembled WGS sequence"/>
</dbReference>
<feature type="domain" description="C2H2-type" evidence="2">
    <location>
        <begin position="1012"/>
        <end position="1037"/>
    </location>
</feature>
<evidence type="ECO:0000256" key="1">
    <source>
        <dbReference type="SAM" id="MobiDB-lite"/>
    </source>
</evidence>
<dbReference type="EMBL" id="PQXO01001241">
    <property type="protein sequence ID" value="TGO81250.1"/>
    <property type="molecule type" value="Genomic_DNA"/>
</dbReference>
<keyword evidence="4" id="KW-1185">Reference proteome</keyword>
<gene>
    <name evidence="3" type="ORF">BPOR_1248g00010</name>
</gene>
<feature type="compositionally biased region" description="Basic and acidic residues" evidence="1">
    <location>
        <begin position="1650"/>
        <end position="1661"/>
    </location>
</feature>
<feature type="region of interest" description="Disordered" evidence="1">
    <location>
        <begin position="1477"/>
        <end position="1696"/>
    </location>
</feature>
<name>A0A4Z1KAQ9_9HELO</name>